<dbReference type="EMBL" id="OX596088">
    <property type="protein sequence ID" value="CAN0507696.1"/>
    <property type="molecule type" value="Genomic_DNA"/>
</dbReference>
<reference evidence="1" key="1">
    <citation type="submission" date="2023-05" db="EMBL/GenBank/DDBJ databases">
        <authorList>
            <consortium name="ELIXIR-Norway"/>
        </authorList>
    </citation>
    <scope>NUCLEOTIDE SEQUENCE</scope>
</reference>
<proteinExistence type="predicted"/>
<gene>
    <name evidence="1" type="ORF">MRATA1EN22A_LOCUS22746</name>
</gene>
<evidence type="ECO:0000313" key="2">
    <source>
        <dbReference type="Proteomes" id="UP001162501"/>
    </source>
</evidence>
<protein>
    <submittedName>
        <fullName evidence="1">Uncharacterized protein</fullName>
    </submittedName>
</protein>
<accession>A0AC59ZTP9</accession>
<reference evidence="1" key="2">
    <citation type="submission" date="2025-03" db="EMBL/GenBank/DDBJ databases">
        <authorList>
            <consortium name="ELIXIR-Norway"/>
            <consortium name="Elixir Norway"/>
        </authorList>
    </citation>
    <scope>NUCLEOTIDE SEQUENCE</scope>
</reference>
<evidence type="ECO:0000313" key="1">
    <source>
        <dbReference type="EMBL" id="CAN0507696.1"/>
    </source>
</evidence>
<organism evidence="1 2">
    <name type="scientific">Rangifer tarandus platyrhynchus</name>
    <name type="common">Svalbard reindeer</name>
    <dbReference type="NCBI Taxonomy" id="3082113"/>
    <lineage>
        <taxon>Eukaryota</taxon>
        <taxon>Metazoa</taxon>
        <taxon>Chordata</taxon>
        <taxon>Craniata</taxon>
        <taxon>Vertebrata</taxon>
        <taxon>Euteleostomi</taxon>
        <taxon>Mammalia</taxon>
        <taxon>Eutheria</taxon>
        <taxon>Laurasiatheria</taxon>
        <taxon>Artiodactyla</taxon>
        <taxon>Ruminantia</taxon>
        <taxon>Pecora</taxon>
        <taxon>Cervidae</taxon>
        <taxon>Odocoileinae</taxon>
        <taxon>Rangifer</taxon>
    </lineage>
</organism>
<name>A0AC59ZTP9_RANTA</name>
<sequence>MGNCSALQFPSNFGVHTKRIVPRQALSHLCILQGVSLVQDMHACSFFSIVLGGRLPPPPPPSRPTWSVQGKCRDFRQILAGSSPACRTPHPFRPPPSTPQSHHTPTDGLCSKLRVGSN</sequence>
<dbReference type="Proteomes" id="UP001162501">
    <property type="component" value="Chromosome 4"/>
</dbReference>